<sequence>MIPGQPPPSVAASRHDSITKPSSIPGALFATCPSASASLSPSLSRHNDAEAHLRVLRHLIP</sequence>
<dbReference type="EMBL" id="JBHZOL010000137">
    <property type="protein sequence ID" value="MFE4108697.1"/>
    <property type="molecule type" value="Genomic_DNA"/>
</dbReference>
<comment type="caution">
    <text evidence="2">The sequence shown here is derived from an EMBL/GenBank/DDBJ whole genome shotgun (WGS) entry which is preliminary data.</text>
</comment>
<proteinExistence type="predicted"/>
<keyword evidence="3" id="KW-1185">Reference proteome</keyword>
<organism evidence="2 3">
    <name type="scientific">Almyronema epifaneia S1</name>
    <dbReference type="NCBI Taxonomy" id="2991925"/>
    <lineage>
        <taxon>Bacteria</taxon>
        <taxon>Bacillati</taxon>
        <taxon>Cyanobacteriota</taxon>
        <taxon>Cyanophyceae</taxon>
        <taxon>Nodosilineales</taxon>
        <taxon>Nodosilineaceae</taxon>
        <taxon>Almyronema</taxon>
        <taxon>Almyronema epifaneia</taxon>
    </lineage>
</organism>
<gene>
    <name evidence="2" type="ORF">ACFVKH_20685</name>
</gene>
<dbReference type="RefSeq" id="WP_377968313.1">
    <property type="nucleotide sequence ID" value="NZ_JBHZOL010000137.1"/>
</dbReference>
<name>A0ABW6IM74_9CYAN</name>
<reference evidence="2 3" key="1">
    <citation type="submission" date="2024-10" db="EMBL/GenBank/DDBJ databases">
        <authorList>
            <person name="Ratan Roy A."/>
            <person name="Morales Sandoval P.H."/>
            <person name="De Los Santos Villalobos S."/>
            <person name="Chakraborty S."/>
            <person name="Mukherjee J."/>
        </authorList>
    </citation>
    <scope>NUCLEOTIDE SEQUENCE [LARGE SCALE GENOMIC DNA]</scope>
    <source>
        <strain evidence="2 3">S1</strain>
    </source>
</reference>
<evidence type="ECO:0000313" key="3">
    <source>
        <dbReference type="Proteomes" id="UP001600165"/>
    </source>
</evidence>
<evidence type="ECO:0000313" key="2">
    <source>
        <dbReference type="EMBL" id="MFE4108697.1"/>
    </source>
</evidence>
<evidence type="ECO:0000256" key="1">
    <source>
        <dbReference type="SAM" id="MobiDB-lite"/>
    </source>
</evidence>
<dbReference type="Proteomes" id="UP001600165">
    <property type="component" value="Unassembled WGS sequence"/>
</dbReference>
<accession>A0ABW6IM74</accession>
<feature type="region of interest" description="Disordered" evidence="1">
    <location>
        <begin position="1"/>
        <end position="24"/>
    </location>
</feature>
<protein>
    <submittedName>
        <fullName evidence="2">Uncharacterized protein</fullName>
    </submittedName>
</protein>